<gene>
    <name evidence="1" type="ORF">DEO72_LG2g2678</name>
</gene>
<sequence length="389" mass="44336">MKAVQWVGNHSIEREQASGRGKEYHSGCKARLLGFQKGETDCKRVEWLENIVDVQERVKEAFWIGDTSRIRGLVRNSSLRTVLSKFLGFSQKLPGGLIPTARRLIRGGCLFLFWLEPPGGDEFLPGGATAFANGNWKLDWVHHRKWESALLQNTGVPPGGVLRAARRRWVQRLVHYRGDRKFGRGVIGTVIRQERLAAGLSAPSGRRLRKGVHGWCLTCDDMNGEVHIQLLSRGDTSEVGGQVRRVGLRAGRFVEQDYERGDVDSGGAEDVQMADAAMELMEFGARRWFYSRSRLRGEDDGRATAFSSCSRCERRLKMVQVLGCFTAECVEMRWWLAVVIHLLRSDVGAVRKWKCCSRRREVREWCSYSVVQWLTTRSVNGGQRLPWWW</sequence>
<dbReference type="Proteomes" id="UP000501690">
    <property type="component" value="Linkage Group LG2"/>
</dbReference>
<dbReference type="AlphaFoldDB" id="A0A4D6L1H5"/>
<organism evidence="1 2">
    <name type="scientific">Vigna unguiculata</name>
    <name type="common">Cowpea</name>
    <dbReference type="NCBI Taxonomy" id="3917"/>
    <lineage>
        <taxon>Eukaryota</taxon>
        <taxon>Viridiplantae</taxon>
        <taxon>Streptophyta</taxon>
        <taxon>Embryophyta</taxon>
        <taxon>Tracheophyta</taxon>
        <taxon>Spermatophyta</taxon>
        <taxon>Magnoliopsida</taxon>
        <taxon>eudicotyledons</taxon>
        <taxon>Gunneridae</taxon>
        <taxon>Pentapetalae</taxon>
        <taxon>rosids</taxon>
        <taxon>fabids</taxon>
        <taxon>Fabales</taxon>
        <taxon>Fabaceae</taxon>
        <taxon>Papilionoideae</taxon>
        <taxon>50 kb inversion clade</taxon>
        <taxon>NPAAA clade</taxon>
        <taxon>indigoferoid/millettioid clade</taxon>
        <taxon>Phaseoleae</taxon>
        <taxon>Vigna</taxon>
    </lineage>
</organism>
<protein>
    <submittedName>
        <fullName evidence="1">Uncharacterized protein</fullName>
    </submittedName>
</protein>
<evidence type="ECO:0000313" key="1">
    <source>
        <dbReference type="EMBL" id="QCD82342.1"/>
    </source>
</evidence>
<evidence type="ECO:0000313" key="2">
    <source>
        <dbReference type="Proteomes" id="UP000501690"/>
    </source>
</evidence>
<dbReference type="EMBL" id="CP039346">
    <property type="protein sequence ID" value="QCD82342.1"/>
    <property type="molecule type" value="Genomic_DNA"/>
</dbReference>
<reference evidence="1 2" key="1">
    <citation type="submission" date="2019-04" db="EMBL/GenBank/DDBJ databases">
        <title>An improved genome assembly and genetic linkage map for asparagus bean, Vigna unguiculata ssp. sesquipedialis.</title>
        <authorList>
            <person name="Xia Q."/>
            <person name="Zhang R."/>
            <person name="Dong Y."/>
        </authorList>
    </citation>
    <scope>NUCLEOTIDE SEQUENCE [LARGE SCALE GENOMIC DNA]</scope>
    <source>
        <tissue evidence="1">Leaf</tissue>
    </source>
</reference>
<keyword evidence="2" id="KW-1185">Reference proteome</keyword>
<accession>A0A4D6L1H5</accession>
<proteinExistence type="predicted"/>
<name>A0A4D6L1H5_VIGUN</name>